<dbReference type="AlphaFoldDB" id="A0A3Q7H9L8"/>
<evidence type="ECO:0000256" key="1">
    <source>
        <dbReference type="SAM" id="SignalP"/>
    </source>
</evidence>
<keyword evidence="3" id="KW-1185">Reference proteome</keyword>
<dbReference type="PANTHER" id="PTHR33474">
    <property type="entry name" value="TRANSMEMBRANE PROTEIN"/>
    <property type="match status" value="1"/>
</dbReference>
<evidence type="ECO:0000313" key="2">
    <source>
        <dbReference type="EnsemblPlants" id="Solyc07g021340.3.1"/>
    </source>
</evidence>
<sequence>MATTLFLAFLCFSQVIYLNTIPITRCSNLVYKAQQHENTRTMENIEAENMKLGDVVIRRMDVEVNDYPSSGANNRHTPSHP</sequence>
<dbReference type="STRING" id="4081.A0A3Q7H9L8"/>
<dbReference type="PANTHER" id="PTHR33474:SF2">
    <property type="entry name" value="TRANSMEMBRANE PROTEIN"/>
    <property type="match status" value="1"/>
</dbReference>
<protein>
    <submittedName>
        <fullName evidence="2">Uncharacterized protein</fullName>
    </submittedName>
</protein>
<feature type="chain" id="PRO_5018552816" evidence="1">
    <location>
        <begin position="19"/>
        <end position="81"/>
    </location>
</feature>
<dbReference type="InParanoid" id="A0A3Q7H9L8"/>
<name>A0A3Q7H9L8_SOLLC</name>
<proteinExistence type="predicted"/>
<accession>A0A3Q7H9L8</accession>
<reference evidence="2" key="2">
    <citation type="submission" date="2019-01" db="UniProtKB">
        <authorList>
            <consortium name="EnsemblPlants"/>
        </authorList>
    </citation>
    <scope>IDENTIFICATION</scope>
    <source>
        <strain evidence="2">cv. Heinz 1706</strain>
    </source>
</reference>
<dbReference type="EnsemblPlants" id="Solyc07g021340.3.1">
    <property type="protein sequence ID" value="Solyc07g021340.3.1"/>
    <property type="gene ID" value="Solyc07g021340.3"/>
</dbReference>
<keyword evidence="1" id="KW-0732">Signal</keyword>
<dbReference type="PaxDb" id="4081-Solyc07g021340.2.1"/>
<organism evidence="2">
    <name type="scientific">Solanum lycopersicum</name>
    <name type="common">Tomato</name>
    <name type="synonym">Lycopersicon esculentum</name>
    <dbReference type="NCBI Taxonomy" id="4081"/>
    <lineage>
        <taxon>Eukaryota</taxon>
        <taxon>Viridiplantae</taxon>
        <taxon>Streptophyta</taxon>
        <taxon>Embryophyta</taxon>
        <taxon>Tracheophyta</taxon>
        <taxon>Spermatophyta</taxon>
        <taxon>Magnoliopsida</taxon>
        <taxon>eudicotyledons</taxon>
        <taxon>Gunneridae</taxon>
        <taxon>Pentapetalae</taxon>
        <taxon>asterids</taxon>
        <taxon>lamiids</taxon>
        <taxon>Solanales</taxon>
        <taxon>Solanaceae</taxon>
        <taxon>Solanoideae</taxon>
        <taxon>Solaneae</taxon>
        <taxon>Solanum</taxon>
        <taxon>Solanum subgen. Lycopersicon</taxon>
    </lineage>
</organism>
<dbReference type="Proteomes" id="UP000004994">
    <property type="component" value="Chromosome 7"/>
</dbReference>
<dbReference type="OMA" id="MCLKAVP"/>
<evidence type="ECO:0000313" key="3">
    <source>
        <dbReference type="Proteomes" id="UP000004994"/>
    </source>
</evidence>
<reference evidence="2" key="1">
    <citation type="journal article" date="2012" name="Nature">
        <title>The tomato genome sequence provides insights into fleshy fruit evolution.</title>
        <authorList>
            <consortium name="Tomato Genome Consortium"/>
        </authorList>
    </citation>
    <scope>NUCLEOTIDE SEQUENCE [LARGE SCALE GENOMIC DNA]</scope>
    <source>
        <strain evidence="2">cv. Heinz 1706</strain>
    </source>
</reference>
<feature type="signal peptide" evidence="1">
    <location>
        <begin position="1"/>
        <end position="18"/>
    </location>
</feature>
<dbReference type="Gramene" id="Solyc07g021340.3.1">
    <property type="protein sequence ID" value="Solyc07g021340.3.1"/>
    <property type="gene ID" value="Solyc07g021340.3"/>
</dbReference>